<keyword evidence="4" id="KW-0819">tRNA processing</keyword>
<evidence type="ECO:0000256" key="3">
    <source>
        <dbReference type="ARBA" id="ARBA00022574"/>
    </source>
</evidence>
<dbReference type="Gene3D" id="2.130.10.10">
    <property type="entry name" value="YVTN repeat-like/Quinoprotein amine dehydrogenase"/>
    <property type="match status" value="4"/>
</dbReference>
<reference evidence="8" key="1">
    <citation type="submission" date="2015-12" db="EMBL/GenBank/DDBJ databases">
        <title>Update maize B73 reference genome by single molecule sequencing technologies.</title>
        <authorList>
            <consortium name="Maize Genome Sequencing Project"/>
            <person name="Ware D."/>
        </authorList>
    </citation>
    <scope>NUCLEOTIDE SEQUENCE</scope>
    <source>
        <tissue evidence="8">Seedling</tissue>
    </source>
</reference>
<dbReference type="InterPro" id="IPR001680">
    <property type="entry name" value="WD40_rpt"/>
</dbReference>
<comment type="subcellular location">
    <subcellularLocation>
        <location evidence="1">Cytoplasm</location>
    </subcellularLocation>
</comment>
<dbReference type="SMART" id="SM00320">
    <property type="entry name" value="WD40"/>
    <property type="match status" value="8"/>
</dbReference>
<dbReference type="ExpressionAtlas" id="A0A1D6PLD7">
    <property type="expression patterns" value="baseline and differential"/>
</dbReference>
<dbReference type="GO" id="GO:0005737">
    <property type="term" value="C:cytoplasm"/>
    <property type="evidence" value="ECO:0007669"/>
    <property type="project" value="UniProtKB-SubCell"/>
</dbReference>
<proteinExistence type="inferred from homology"/>
<dbReference type="SUPFAM" id="SSF50978">
    <property type="entry name" value="WD40 repeat-like"/>
    <property type="match status" value="2"/>
</dbReference>
<dbReference type="InterPro" id="IPR036322">
    <property type="entry name" value="WD40_repeat_dom_sf"/>
</dbReference>
<dbReference type="GO" id="GO:0008033">
    <property type="term" value="P:tRNA processing"/>
    <property type="evidence" value="ECO:0007669"/>
    <property type="project" value="UniProtKB-KW"/>
</dbReference>
<keyword evidence="5" id="KW-0677">Repeat</keyword>
<dbReference type="Pfam" id="PF00400">
    <property type="entry name" value="WD40"/>
    <property type="match status" value="3"/>
</dbReference>
<keyword evidence="2" id="KW-0963">Cytoplasm</keyword>
<feature type="region of interest" description="Disordered" evidence="7">
    <location>
        <begin position="901"/>
        <end position="933"/>
    </location>
</feature>
<evidence type="ECO:0000256" key="6">
    <source>
        <dbReference type="ARBA" id="ARBA00038255"/>
    </source>
</evidence>
<name>A0A1D6PLD7_MAIZE</name>
<evidence type="ECO:0000256" key="5">
    <source>
        <dbReference type="ARBA" id="ARBA00022737"/>
    </source>
</evidence>
<feature type="compositionally biased region" description="Polar residues" evidence="7">
    <location>
        <begin position="908"/>
        <end position="933"/>
    </location>
</feature>
<sequence>MAAGGHLRPGSYLGDVSALSLLPSSPHPLLLAGTGSQLLLYEVGAARLVASFRVFDGVRVHGIEPRSGGPGCHSYTLALFGERRVKLFSLGFGVEADGGEARLELEQRLPGFDHWVLDTRFLEVDGLLAIGLSDNSVALWDLSKRALVTRVKSPEKCLLYSMRMWGDSVREFLVASGTILNEILIWKLAPQVLGSSMVCSNEGNTSDVNSPKIMNPDDSQHMAVHLGRLKEHEGSIFRIAWSSDGSKFMSVSDDRSARVWTLSFKSQGFANHTASHDNVEIIPKLTLFGHSARIWDCYVSDSMVITAGEDCTCCIWGMDGKLIKMFKEHIGRGIWRCLFDPSSLLVVTAGFDSAIKVHHLCNSIFHDIVDDKKILIAGDKKGNITAYPFPKILVLHDSGLMQQKMLPCCRFKGAHGISSVTSVHIEDSTSDHIEIHTTGGDGCICFFKYGRIAQKIEFFGMRQVKELGTIQSIYTNLASESQSSSTYAIGFTSADFIIWDLENETKMAQVSCGGWRRPYSYYLGTVPEYQNCFAFVKDHDIHIHRHWAPTHDKKLLAQVLHLQFHGREVHSLCFINPASHSDPENSSDLLIATGCEDGTVRLTGFLTGSSGKWHSSKLLGEHVGGSAVRATCFIPETYTVTYNSCNYSSNGISDGIAVEKDETFLLISVGSKQVLTTWILQPRNAENRQVYSSGLDIDSKQNSRNLENVDSAMSFQWLTTHMPPKLPRNRLKSGHIKQRVEEGNFSVVQPNMDVMDHMENDWRYLSVTAFHLKHPVLRLTVCFVAVACSDATVVLRALLLPSRLWFDVAFLVPHASPVLVLRHIIINASHYKDDAGDRYLIASGSTDGSITFWNLTETIHGFMQLISETQPHMSIDYQKRPRTGRGSQGGRLRWRSLSYASKKRDGDMSSSDGSNPGSLNTAENSSEASGVENTQIVVHEASDSSKTEMPSSTQSCDIPELRPMHSLSGVHQSGVNCLHISFSTPDKSYCIISGGDDQSVQRFNFRVISSEDCLTTPARLNSHDNDTLKILYQHKVASAHSAAVKGIWTDGTWSFSTGLDQRVRCWKMGLAGQFTEYSHAIISVPEPETLDVFHDRAKRKYHIAVAGRGMQMVEFSPPEDD</sequence>
<dbReference type="PANTHER" id="PTHR14344:SF3">
    <property type="entry name" value="WD REPEAT-CONTAINING PROTEIN 6"/>
    <property type="match status" value="1"/>
</dbReference>
<evidence type="ECO:0000256" key="2">
    <source>
        <dbReference type="ARBA" id="ARBA00022490"/>
    </source>
</evidence>
<accession>A0A1D6PLD7</accession>
<dbReference type="PROSITE" id="PS50082">
    <property type="entry name" value="WD_REPEATS_2"/>
    <property type="match status" value="1"/>
</dbReference>
<organism evidence="8">
    <name type="scientific">Zea mays</name>
    <name type="common">Maize</name>
    <dbReference type="NCBI Taxonomy" id="4577"/>
    <lineage>
        <taxon>Eukaryota</taxon>
        <taxon>Viridiplantae</taxon>
        <taxon>Streptophyta</taxon>
        <taxon>Embryophyta</taxon>
        <taxon>Tracheophyta</taxon>
        <taxon>Spermatophyta</taxon>
        <taxon>Magnoliopsida</taxon>
        <taxon>Liliopsida</taxon>
        <taxon>Poales</taxon>
        <taxon>Poaceae</taxon>
        <taxon>PACMAD clade</taxon>
        <taxon>Panicoideae</taxon>
        <taxon>Andropogonodae</taxon>
        <taxon>Andropogoneae</taxon>
        <taxon>Tripsacinae</taxon>
        <taxon>Zea</taxon>
    </lineage>
</organism>
<evidence type="ECO:0000256" key="7">
    <source>
        <dbReference type="SAM" id="MobiDB-lite"/>
    </source>
</evidence>
<comment type="similarity">
    <text evidence="6">Belongs to the WD repeat WDR6 family.</text>
</comment>
<dbReference type="EMBL" id="CM000785">
    <property type="protein sequence ID" value="AQL10043.1"/>
    <property type="molecule type" value="Genomic_DNA"/>
</dbReference>
<dbReference type="InterPro" id="IPR051973">
    <property type="entry name" value="tRNA_Anticodon_Mtase-Reg"/>
</dbReference>
<dbReference type="InterPro" id="IPR015943">
    <property type="entry name" value="WD40/YVTN_repeat-like_dom_sf"/>
</dbReference>
<dbReference type="PROSITE" id="PS50294">
    <property type="entry name" value="WD_REPEATS_REGION"/>
    <property type="match status" value="1"/>
</dbReference>
<protein>
    <submittedName>
        <fullName evidence="8">Transducin family protein / WD-40 repeat family protein</fullName>
    </submittedName>
</protein>
<dbReference type="PANTHER" id="PTHR14344">
    <property type="entry name" value="WD REPEAT PROTEIN"/>
    <property type="match status" value="1"/>
</dbReference>
<evidence type="ECO:0000256" key="1">
    <source>
        <dbReference type="ARBA" id="ARBA00004496"/>
    </source>
</evidence>
<evidence type="ECO:0000313" key="8">
    <source>
        <dbReference type="EMBL" id="AQL10043.1"/>
    </source>
</evidence>
<dbReference type="AlphaFoldDB" id="A0A1D6PLD7"/>
<keyword evidence="3" id="KW-0853">WD repeat</keyword>
<evidence type="ECO:0000256" key="4">
    <source>
        <dbReference type="ARBA" id="ARBA00022694"/>
    </source>
</evidence>
<gene>
    <name evidence="8" type="ORF">ZEAMMB73_Zm00001d048512</name>
</gene>